<dbReference type="PANTHER" id="PTHR13206">
    <property type="entry name" value="UBIQUITIN LIGASE PROTEIN PHF9 FANCONI ANEMIA GROUP L PROTEIN"/>
    <property type="match status" value="1"/>
</dbReference>
<evidence type="ECO:0000313" key="5">
    <source>
        <dbReference type="EnsemblPlants" id="OB03G39730.1"/>
    </source>
</evidence>
<organism evidence="5">
    <name type="scientific">Oryza brachyantha</name>
    <name type="common">malo sina</name>
    <dbReference type="NCBI Taxonomy" id="4533"/>
    <lineage>
        <taxon>Eukaryota</taxon>
        <taxon>Viridiplantae</taxon>
        <taxon>Streptophyta</taxon>
        <taxon>Embryophyta</taxon>
        <taxon>Tracheophyta</taxon>
        <taxon>Spermatophyta</taxon>
        <taxon>Magnoliopsida</taxon>
        <taxon>Liliopsida</taxon>
        <taxon>Poales</taxon>
        <taxon>Poaceae</taxon>
        <taxon>BOP clade</taxon>
        <taxon>Oryzoideae</taxon>
        <taxon>Oryzeae</taxon>
        <taxon>Oryzinae</taxon>
        <taxon>Oryza</taxon>
    </lineage>
</organism>
<dbReference type="Gene3D" id="3.10.110.20">
    <property type="entry name" value="RWD domain-like"/>
    <property type="match status" value="1"/>
</dbReference>
<dbReference type="Proteomes" id="UP000006038">
    <property type="component" value="Chromosome 3"/>
</dbReference>
<dbReference type="AlphaFoldDB" id="J3LSE7"/>
<dbReference type="Pfam" id="PF18891">
    <property type="entry name" value="FANCL_d3"/>
    <property type="match status" value="1"/>
</dbReference>
<dbReference type="InterPro" id="IPR026848">
    <property type="entry name" value="Fancl"/>
</dbReference>
<dbReference type="CDD" id="cd23831">
    <property type="entry name" value="DRWD-N_FANCL"/>
    <property type="match status" value="1"/>
</dbReference>
<keyword evidence="6" id="KW-1185">Reference proteome</keyword>
<evidence type="ECO:0000259" key="4">
    <source>
        <dbReference type="Pfam" id="PF18891"/>
    </source>
</evidence>
<evidence type="ECO:0000259" key="3">
    <source>
        <dbReference type="Pfam" id="PF18890"/>
    </source>
</evidence>
<dbReference type="Gramene" id="OB03G39730.1">
    <property type="protein sequence ID" value="OB03G39730.1"/>
    <property type="gene ID" value="OB03G39730"/>
</dbReference>
<evidence type="ECO:0000313" key="6">
    <source>
        <dbReference type="Proteomes" id="UP000006038"/>
    </source>
</evidence>
<dbReference type="GO" id="GO:0061630">
    <property type="term" value="F:ubiquitin protein ligase activity"/>
    <property type="evidence" value="ECO:0007669"/>
    <property type="project" value="TreeGrafter"/>
</dbReference>
<dbReference type="HOGENOM" id="CLU_045054_1_0_1"/>
<feature type="region of interest" description="Disordered" evidence="1">
    <location>
        <begin position="1"/>
        <end position="31"/>
    </location>
</feature>
<dbReference type="SMART" id="SM01197">
    <property type="entry name" value="FANCL_C"/>
    <property type="match status" value="1"/>
</dbReference>
<dbReference type="EnsemblPlants" id="OB03G39730.1">
    <property type="protein sequence ID" value="OB03G39730.1"/>
    <property type="gene ID" value="OB03G39730"/>
</dbReference>
<dbReference type="Pfam" id="PF11793">
    <property type="entry name" value="FANCL_C"/>
    <property type="match status" value="1"/>
</dbReference>
<dbReference type="PANTHER" id="PTHR13206:SF0">
    <property type="entry name" value="E3 UBIQUITIN-PROTEIN LIGASE FANCL"/>
    <property type="match status" value="1"/>
</dbReference>
<name>J3LSE7_ORYBR</name>
<dbReference type="eggNOG" id="KOG3268">
    <property type="taxonomic scope" value="Eukaryota"/>
</dbReference>
<reference evidence="5" key="1">
    <citation type="journal article" date="2013" name="Nat. Commun.">
        <title>Whole-genome sequencing of Oryza brachyantha reveals mechanisms underlying Oryza genome evolution.</title>
        <authorList>
            <person name="Chen J."/>
            <person name="Huang Q."/>
            <person name="Gao D."/>
            <person name="Wang J."/>
            <person name="Lang Y."/>
            <person name="Liu T."/>
            <person name="Li B."/>
            <person name="Bai Z."/>
            <person name="Luis Goicoechea J."/>
            <person name="Liang C."/>
            <person name="Chen C."/>
            <person name="Zhang W."/>
            <person name="Sun S."/>
            <person name="Liao Y."/>
            <person name="Zhang X."/>
            <person name="Yang L."/>
            <person name="Song C."/>
            <person name="Wang M."/>
            <person name="Shi J."/>
            <person name="Liu G."/>
            <person name="Liu J."/>
            <person name="Zhou H."/>
            <person name="Zhou W."/>
            <person name="Yu Q."/>
            <person name="An N."/>
            <person name="Chen Y."/>
            <person name="Cai Q."/>
            <person name="Wang B."/>
            <person name="Liu B."/>
            <person name="Min J."/>
            <person name="Huang Y."/>
            <person name="Wu H."/>
            <person name="Li Z."/>
            <person name="Zhang Y."/>
            <person name="Yin Y."/>
            <person name="Song W."/>
            <person name="Jiang J."/>
            <person name="Jackson S.A."/>
            <person name="Wing R.A."/>
            <person name="Wang J."/>
            <person name="Chen M."/>
        </authorList>
    </citation>
    <scope>NUCLEOTIDE SEQUENCE [LARGE SCALE GENOMIC DNA]</scope>
    <source>
        <strain evidence="5">cv. IRGC 101232</strain>
    </source>
</reference>
<dbReference type="GO" id="GO:0006513">
    <property type="term" value="P:protein monoubiquitination"/>
    <property type="evidence" value="ECO:0007669"/>
    <property type="project" value="TreeGrafter"/>
</dbReference>
<dbReference type="GO" id="GO:0010705">
    <property type="term" value="P:meiotic DNA double-strand break processing involved in reciprocal meiotic recombination"/>
    <property type="evidence" value="ECO:0007669"/>
    <property type="project" value="EnsemblPlants"/>
</dbReference>
<dbReference type="Pfam" id="PF18890">
    <property type="entry name" value="FANCL_d2"/>
    <property type="match status" value="1"/>
</dbReference>
<dbReference type="Gene3D" id="3.30.40.10">
    <property type="entry name" value="Zinc/RING finger domain, C3HC4 (zinc finger)"/>
    <property type="match status" value="1"/>
</dbReference>
<dbReference type="CDD" id="cd23832">
    <property type="entry name" value="DRWD-C_FANCL"/>
    <property type="match status" value="1"/>
</dbReference>
<evidence type="ECO:0000259" key="2">
    <source>
        <dbReference type="Pfam" id="PF11793"/>
    </source>
</evidence>
<proteinExistence type="predicted"/>
<dbReference type="InterPro" id="IPR026850">
    <property type="entry name" value="FANCL_C"/>
</dbReference>
<dbReference type="GO" id="GO:0036297">
    <property type="term" value="P:interstrand cross-link repair"/>
    <property type="evidence" value="ECO:0007669"/>
    <property type="project" value="InterPro"/>
</dbReference>
<reference evidence="5" key="2">
    <citation type="submission" date="2013-04" db="UniProtKB">
        <authorList>
            <consortium name="EnsemblPlants"/>
        </authorList>
    </citation>
    <scope>IDENTIFICATION</scope>
</reference>
<feature type="domain" description="FANCL UBC-like" evidence="4">
    <location>
        <begin position="180"/>
        <end position="274"/>
    </location>
</feature>
<dbReference type="InterPro" id="IPR043003">
    <property type="entry name" value="FANCL_d3_sf"/>
</dbReference>
<protein>
    <recommendedName>
        <fullName evidence="7">FANCL C-terminal domain-containing protein</fullName>
    </recommendedName>
</protein>
<dbReference type="Gene3D" id="3.10.110.10">
    <property type="entry name" value="Ubiquitin Conjugating Enzyme"/>
    <property type="match status" value="1"/>
</dbReference>
<dbReference type="InterPro" id="IPR013083">
    <property type="entry name" value="Znf_RING/FYVE/PHD"/>
</dbReference>
<dbReference type="GO" id="GO:0043240">
    <property type="term" value="C:Fanconi anaemia nuclear complex"/>
    <property type="evidence" value="ECO:0007669"/>
    <property type="project" value="InterPro"/>
</dbReference>
<feature type="domain" description="FANCL C-terminal" evidence="2">
    <location>
        <begin position="285"/>
        <end position="360"/>
    </location>
</feature>
<sequence length="363" mass="40346">MALHATPSRGSAHAAAAEVEPDGSREGAGEAPRRPAAFYSSVFAQVGQPLDEMPAPGETAAGKRASGQGDLALPCFTSSLRRSCLMGLAVLLWLQIEEVGWERLVSGKGDGGVSCLIFRVLDDQGRNHLLEITLPMNYPTCRPSLVADVPYLPEIQWSKGSRLKDVLCQFEEHLKMLQDYWSIMDDIDKVLWVVDPAKPTYAMCHRRIALGDDCYVLLHVDARKPRSLPECRFLGTDGKLDKLIINWRKNRRKWSADKKFHENLSTVLDFALPPPPSVNIKDDDQVDCGICYAKHLPIDDELGTHSGGTADYTCENPSCSRVFHSVCLRDWLRAITTTRQSFDVLFGDCPYCSEPVAVKVTDR</sequence>
<dbReference type="InterPro" id="IPR044037">
    <property type="entry name" value="FANCL_d3"/>
</dbReference>
<dbReference type="STRING" id="4533.J3LSE7"/>
<dbReference type="InterPro" id="IPR016135">
    <property type="entry name" value="UBQ-conjugating_enzyme/RWD"/>
</dbReference>
<evidence type="ECO:0000256" key="1">
    <source>
        <dbReference type="SAM" id="MobiDB-lite"/>
    </source>
</evidence>
<dbReference type="CDD" id="cd16490">
    <property type="entry name" value="RING-CH-C4HC3_FANCL"/>
    <property type="match status" value="1"/>
</dbReference>
<accession>J3LSE7</accession>
<dbReference type="InterPro" id="IPR043898">
    <property type="entry name" value="FANCL_d2"/>
</dbReference>
<evidence type="ECO:0008006" key="7">
    <source>
        <dbReference type="Google" id="ProtNLM"/>
    </source>
</evidence>
<dbReference type="OMA" id="NRPFHAK"/>
<feature type="domain" description="FANCL UBC-like" evidence="3">
    <location>
        <begin position="95"/>
        <end position="177"/>
    </location>
</feature>
<dbReference type="SUPFAM" id="SSF57850">
    <property type="entry name" value="RING/U-box"/>
    <property type="match status" value="1"/>
</dbReference>
<feature type="compositionally biased region" description="Basic and acidic residues" evidence="1">
    <location>
        <begin position="22"/>
        <end position="31"/>
    </location>
</feature>